<evidence type="ECO:0000313" key="3">
    <source>
        <dbReference type="Proteomes" id="UP000715965"/>
    </source>
</evidence>
<comment type="caution">
    <text evidence="2">The sequence shown here is derived from an EMBL/GenBank/DDBJ whole genome shotgun (WGS) entry which is preliminary data.</text>
</comment>
<protein>
    <submittedName>
        <fullName evidence="2">Uncharacterized protein</fullName>
    </submittedName>
</protein>
<accession>A0ABR9SHL6</accession>
<evidence type="ECO:0000256" key="1">
    <source>
        <dbReference type="SAM" id="SignalP"/>
    </source>
</evidence>
<dbReference type="EMBL" id="JADDOJ010000059">
    <property type="protein sequence ID" value="MBE7941669.1"/>
    <property type="molecule type" value="Genomic_DNA"/>
</dbReference>
<gene>
    <name evidence="2" type="ORF">IM725_13900</name>
</gene>
<name>A0ABR9SHL6_9BURK</name>
<keyword evidence="1" id="KW-0732">Signal</keyword>
<feature type="chain" id="PRO_5045636808" evidence="1">
    <location>
        <begin position="24"/>
        <end position="138"/>
    </location>
</feature>
<dbReference type="RefSeq" id="WP_193781223.1">
    <property type="nucleotide sequence ID" value="NZ_JADDOJ010000059.1"/>
</dbReference>
<dbReference type="Proteomes" id="UP000715965">
    <property type="component" value="Unassembled WGS sequence"/>
</dbReference>
<sequence>MNAQRTLKLAAAAAAVLVVAGCAAPNMDAALKEANDLAKPVTGTATAGLVRDDAQREASAKLASELLSKPLTMDGASQLALANSPAFQAALAQSWGEIAAARQRGLPGGVLFSFERLREGSDLPWTAHASMARQFNVT</sequence>
<reference evidence="2 3" key="1">
    <citation type="submission" date="2020-10" db="EMBL/GenBank/DDBJ databases">
        <title>Draft genome of Ramlibacter aquaticus LMG 30558.</title>
        <authorList>
            <person name="Props R."/>
        </authorList>
    </citation>
    <scope>NUCLEOTIDE SEQUENCE [LARGE SCALE GENOMIC DNA]</scope>
    <source>
        <strain evidence="2 3">LMG 30558</strain>
    </source>
</reference>
<dbReference type="PROSITE" id="PS51257">
    <property type="entry name" value="PROKAR_LIPOPROTEIN"/>
    <property type="match status" value="1"/>
</dbReference>
<organism evidence="2 3">
    <name type="scientific">Ramlibacter aquaticus</name>
    <dbReference type="NCBI Taxonomy" id="2780094"/>
    <lineage>
        <taxon>Bacteria</taxon>
        <taxon>Pseudomonadati</taxon>
        <taxon>Pseudomonadota</taxon>
        <taxon>Betaproteobacteria</taxon>
        <taxon>Burkholderiales</taxon>
        <taxon>Comamonadaceae</taxon>
        <taxon>Ramlibacter</taxon>
    </lineage>
</organism>
<feature type="signal peptide" evidence="1">
    <location>
        <begin position="1"/>
        <end position="23"/>
    </location>
</feature>
<keyword evidence="3" id="KW-1185">Reference proteome</keyword>
<evidence type="ECO:0000313" key="2">
    <source>
        <dbReference type="EMBL" id="MBE7941669.1"/>
    </source>
</evidence>
<proteinExistence type="predicted"/>